<evidence type="ECO:0000256" key="1">
    <source>
        <dbReference type="SAM" id="SignalP"/>
    </source>
</evidence>
<feature type="chain" id="PRO_5012846789" description="DUF2268 domain-containing protein" evidence="1">
    <location>
        <begin position="20"/>
        <end position="308"/>
    </location>
</feature>
<sequence>MIRRTLLALGLSLTLSAAAPVASDLAFVDLTDDFAKTWDATQALDDAARVTAFKQAFAAKLPGFYDHRRIKVDEALYDKHLLKALKAYPENRDAIAKVSAQFASSIAPALASFEAEFGPMRGYPPVYLVNSLGEFDGGTRNLPEGVRLLFGADMLAKLHGDDSIQPFFHHELFHLLHTRTFPECDQMWCALWAEGLAVHVAKTLNPGADDAALLLTQPEPIRAAVDANRTHAVCAVLTRLDSTDPKDYRALFSSGRLDDRLPPRFGYYVGLLVAQDLGRTRDLKQLAVMDAATVRPLLERSLKAMGDC</sequence>
<evidence type="ECO:0008006" key="4">
    <source>
        <dbReference type="Google" id="ProtNLM"/>
    </source>
</evidence>
<gene>
    <name evidence="2" type="ORF">SAMN06295910_0837</name>
</gene>
<dbReference type="Proteomes" id="UP000192934">
    <property type="component" value="Chromosome I"/>
</dbReference>
<proteinExistence type="predicted"/>
<protein>
    <recommendedName>
        <fullName evidence="4">DUF2268 domain-containing protein</fullName>
    </recommendedName>
</protein>
<dbReference type="EMBL" id="LT840185">
    <property type="protein sequence ID" value="SMF61837.1"/>
    <property type="molecule type" value="Genomic_DNA"/>
</dbReference>
<keyword evidence="1" id="KW-0732">Signal</keyword>
<accession>A0A1X7G1G3</accession>
<evidence type="ECO:0000313" key="3">
    <source>
        <dbReference type="Proteomes" id="UP000192934"/>
    </source>
</evidence>
<dbReference type="AlphaFoldDB" id="A0A1X7G1G3"/>
<dbReference type="RefSeq" id="WP_085217643.1">
    <property type="nucleotide sequence ID" value="NZ_LT840185.1"/>
</dbReference>
<dbReference type="OrthoDB" id="7544985at2"/>
<name>A0A1X7G1G3_9SPHN</name>
<evidence type="ECO:0000313" key="2">
    <source>
        <dbReference type="EMBL" id="SMF61837.1"/>
    </source>
</evidence>
<keyword evidence="3" id="KW-1185">Reference proteome</keyword>
<feature type="signal peptide" evidence="1">
    <location>
        <begin position="1"/>
        <end position="19"/>
    </location>
</feature>
<organism evidence="2 3">
    <name type="scientific">Allosphingosinicella indica</name>
    <dbReference type="NCBI Taxonomy" id="941907"/>
    <lineage>
        <taxon>Bacteria</taxon>
        <taxon>Pseudomonadati</taxon>
        <taxon>Pseudomonadota</taxon>
        <taxon>Alphaproteobacteria</taxon>
        <taxon>Sphingomonadales</taxon>
        <taxon>Sphingomonadaceae</taxon>
        <taxon>Allosphingosinicella</taxon>
    </lineage>
</organism>
<reference evidence="3" key="1">
    <citation type="submission" date="2017-04" db="EMBL/GenBank/DDBJ databases">
        <authorList>
            <person name="Varghese N."/>
            <person name="Submissions S."/>
        </authorList>
    </citation>
    <scope>NUCLEOTIDE SEQUENCE [LARGE SCALE GENOMIC DNA]</scope>
    <source>
        <strain evidence="3">Dd16</strain>
    </source>
</reference>
<dbReference type="STRING" id="941907.SAMN06295910_0837"/>